<gene>
    <name evidence="11" type="ORF">G2W53_025068</name>
</gene>
<dbReference type="Gene3D" id="3.40.309.10">
    <property type="entry name" value="Aldehyde Dehydrogenase, Chain A, domain 2"/>
    <property type="match status" value="1"/>
</dbReference>
<dbReference type="PROSITE" id="PS00687">
    <property type="entry name" value="ALDEHYDE_DEHYDR_GLU"/>
    <property type="match status" value="1"/>
</dbReference>
<evidence type="ECO:0000256" key="8">
    <source>
        <dbReference type="RuleBase" id="RU003345"/>
    </source>
</evidence>
<dbReference type="CDD" id="cd07142">
    <property type="entry name" value="ALDH_F2BC"/>
    <property type="match status" value="1"/>
</dbReference>
<dbReference type="FunFam" id="3.40.309.10:FF:000001">
    <property type="entry name" value="Mitochondrial aldehyde dehydrogenase 2"/>
    <property type="match status" value="1"/>
</dbReference>
<evidence type="ECO:0000256" key="6">
    <source>
        <dbReference type="ARBA" id="ARBA00056732"/>
    </source>
</evidence>
<feature type="active site" evidence="7">
    <location>
        <position position="679"/>
    </location>
</feature>
<dbReference type="InterPro" id="IPR016161">
    <property type="entry name" value="Ald_DH/histidinol_DH"/>
</dbReference>
<dbReference type="GO" id="GO:0005739">
    <property type="term" value="C:mitochondrion"/>
    <property type="evidence" value="ECO:0007669"/>
    <property type="project" value="UniProtKB-ARBA"/>
</dbReference>
<dbReference type="SUPFAM" id="SSF53720">
    <property type="entry name" value="ALDH-like"/>
    <property type="match status" value="1"/>
</dbReference>
<organism evidence="11 12">
    <name type="scientific">Senna tora</name>
    <dbReference type="NCBI Taxonomy" id="362788"/>
    <lineage>
        <taxon>Eukaryota</taxon>
        <taxon>Viridiplantae</taxon>
        <taxon>Streptophyta</taxon>
        <taxon>Embryophyta</taxon>
        <taxon>Tracheophyta</taxon>
        <taxon>Spermatophyta</taxon>
        <taxon>Magnoliopsida</taxon>
        <taxon>eudicotyledons</taxon>
        <taxon>Gunneridae</taxon>
        <taxon>Pentapetalae</taxon>
        <taxon>rosids</taxon>
        <taxon>fabids</taxon>
        <taxon>Fabales</taxon>
        <taxon>Fabaceae</taxon>
        <taxon>Caesalpinioideae</taxon>
        <taxon>Cassia clade</taxon>
        <taxon>Senna</taxon>
    </lineage>
</organism>
<evidence type="ECO:0000313" key="11">
    <source>
        <dbReference type="EMBL" id="KAF7819613.1"/>
    </source>
</evidence>
<evidence type="ECO:0000259" key="10">
    <source>
        <dbReference type="Pfam" id="PF00171"/>
    </source>
</evidence>
<feature type="transmembrane region" description="Helical" evidence="9">
    <location>
        <begin position="243"/>
        <end position="264"/>
    </location>
</feature>
<keyword evidence="9" id="KW-0812">Transmembrane</keyword>
<evidence type="ECO:0000256" key="2">
    <source>
        <dbReference type="ARBA" id="ARBA00023002"/>
    </source>
</evidence>
<proteinExistence type="inferred from homology"/>
<keyword evidence="12" id="KW-1185">Reference proteome</keyword>
<feature type="transmembrane region" description="Helical" evidence="9">
    <location>
        <begin position="295"/>
        <end position="313"/>
    </location>
</feature>
<comment type="catalytic activity">
    <reaction evidence="5">
        <text>an aldehyde + NAD(+) + H2O = a carboxylate + NADH + 2 H(+)</text>
        <dbReference type="Rhea" id="RHEA:16185"/>
        <dbReference type="ChEBI" id="CHEBI:15377"/>
        <dbReference type="ChEBI" id="CHEBI:15378"/>
        <dbReference type="ChEBI" id="CHEBI:17478"/>
        <dbReference type="ChEBI" id="CHEBI:29067"/>
        <dbReference type="ChEBI" id="CHEBI:57540"/>
        <dbReference type="ChEBI" id="CHEBI:57945"/>
        <dbReference type="EC" id="1.2.1.3"/>
    </reaction>
</comment>
<evidence type="ECO:0000256" key="4">
    <source>
        <dbReference type="ARBA" id="ARBA00024226"/>
    </source>
</evidence>
<accession>A0A834TCE1</accession>
<reference evidence="11" key="1">
    <citation type="submission" date="2020-09" db="EMBL/GenBank/DDBJ databases">
        <title>Genome-Enabled Discovery of Anthraquinone Biosynthesis in Senna tora.</title>
        <authorList>
            <person name="Kang S.-H."/>
            <person name="Pandey R.P."/>
            <person name="Lee C.-M."/>
            <person name="Sim J.-S."/>
            <person name="Jeong J.-T."/>
            <person name="Choi B.-S."/>
            <person name="Jung M."/>
            <person name="Ginzburg D."/>
            <person name="Zhao K."/>
            <person name="Won S.Y."/>
            <person name="Oh T.-J."/>
            <person name="Yu Y."/>
            <person name="Kim N.-H."/>
            <person name="Lee O.R."/>
            <person name="Lee T.-H."/>
            <person name="Bashyal P."/>
            <person name="Kim T.-S."/>
            <person name="Lee W.-H."/>
            <person name="Kawkins C."/>
            <person name="Kim C.-K."/>
            <person name="Kim J.S."/>
            <person name="Ahn B.O."/>
            <person name="Rhee S.Y."/>
            <person name="Sohng J.K."/>
        </authorList>
    </citation>
    <scope>NUCLEOTIDE SEQUENCE</scope>
    <source>
        <tissue evidence="11">Leaf</tissue>
    </source>
</reference>
<dbReference type="FunFam" id="3.40.605.10:FF:000011">
    <property type="entry name" value="ALD5p Mitochondrial aldehyde dehydrogenase"/>
    <property type="match status" value="1"/>
</dbReference>
<comment type="caution">
    <text evidence="11">The sequence shown here is derived from an EMBL/GenBank/DDBJ whole genome shotgun (WGS) entry which is preliminary data.</text>
</comment>
<feature type="transmembrane region" description="Helical" evidence="9">
    <location>
        <begin position="32"/>
        <end position="50"/>
    </location>
</feature>
<dbReference type="OrthoDB" id="310895at2759"/>
<dbReference type="InterPro" id="IPR015590">
    <property type="entry name" value="Aldehyde_DH_dom"/>
</dbReference>
<evidence type="ECO:0000313" key="12">
    <source>
        <dbReference type="Proteomes" id="UP000634136"/>
    </source>
</evidence>
<evidence type="ECO:0000256" key="3">
    <source>
        <dbReference type="ARBA" id="ARBA00023027"/>
    </source>
</evidence>
<sequence>MESPQSAVLEEKVGLFGMLKEAIKIPYKNPTFIIFTFITSLPMFYSLFIYETIYLQTMTEALRVLQKQLDHSDNCFFCFAWQPLEAVDTLIGKVSHNFLLLLISHLGILHFLDLINTIATVNSASSIYAGEEEALTLKQMFVKHLMDSRFKEPLVTSVCVLLLTSLLSMGLISIAVYAYITHVSPFFTMLFVAMFVALLIQYVRWSAIWNLGTLISIVEGKVGDEALLVSSYISRGNRRSGSLLMLVCLVWRLCLRVVLVYLFTGWEWDVNQMLFLINNVLHAMFLYTRNTEVGTLTLAVMFPVMAAITNIGFSSDSFNINSLIVRHSCPSELSNARTLRYCRSQQAMATRILSSLHYSVASSSASASKRGLGNTTLSFFKLLALCKEGFEVSWFYSICLCCWVRGMSKMDQSAAAATVEEPIIPQVQIDHNQLLIDGQFVDAASGKTFPTFDPRTGDVIANVAEGDSEDVNRAVSAARKAFDEGPWPRMTAYERSRIMYRFADLLEKHNDTIAALETWDNGKPYEQAAKVEIPMVTRVFRYYAGWADKIHGLTAPADGPYHVQTLHEPIGVAGQIIPWNFPLVIYSWKVGPALASGNTVVLKTAEQTPLSALYVSNLFHEAGLPPGVLNVVTGFGPTAGAALCKHMDVDKLAFTGSSGTGKRVMAFAAESNMKPVTLELGGKSPFIVCKDGDVDAAVEAAHTALFFNQGQCCCAGSRTFVHESIYDEFVEKAKARALKRVVGDPFKSGVEQGPQIDSMQFEKILSYIRSGIESGATLESGGQRSGSKGYYIQPTVFSNVQDDMLIAKDEIFGPVQSILKFKDLDEVIRRANATPYGLAAGVFTQNLEYAHTLSRALRAGTVWINCYDVFDAAIPFGGYKMSGQGRVRGAYSLSNYLQVKAVVTALKNPAWL</sequence>
<dbReference type="GO" id="GO:0019752">
    <property type="term" value="P:carboxylic acid metabolic process"/>
    <property type="evidence" value="ECO:0007669"/>
    <property type="project" value="UniProtKB-ARBA"/>
</dbReference>
<keyword evidence="3" id="KW-0520">NAD</keyword>
<dbReference type="InterPro" id="IPR016160">
    <property type="entry name" value="Ald_DH_CS_CYS"/>
</dbReference>
<keyword evidence="9" id="KW-0472">Membrane</keyword>
<keyword evidence="2 8" id="KW-0560">Oxidoreductase</keyword>
<keyword evidence="9" id="KW-1133">Transmembrane helix</keyword>
<feature type="transmembrane region" description="Helical" evidence="9">
    <location>
        <begin position="154"/>
        <end position="180"/>
    </location>
</feature>
<evidence type="ECO:0000256" key="9">
    <source>
        <dbReference type="SAM" id="Phobius"/>
    </source>
</evidence>
<dbReference type="Proteomes" id="UP000634136">
    <property type="component" value="Unassembled WGS sequence"/>
</dbReference>
<dbReference type="Gene3D" id="3.40.605.10">
    <property type="entry name" value="Aldehyde Dehydrogenase, Chain A, domain 1"/>
    <property type="match status" value="1"/>
</dbReference>
<dbReference type="Pfam" id="PF00171">
    <property type="entry name" value="Aldedh"/>
    <property type="match status" value="1"/>
</dbReference>
<comment type="function">
    <text evidence="6">Possesses activity on acetaldehyde and glycolaldehyde in vitro.</text>
</comment>
<dbReference type="PROSITE" id="PS00070">
    <property type="entry name" value="ALDEHYDE_DEHYDR_CYS"/>
    <property type="match status" value="1"/>
</dbReference>
<dbReference type="EMBL" id="JAAIUW010000008">
    <property type="protein sequence ID" value="KAF7819613.1"/>
    <property type="molecule type" value="Genomic_DNA"/>
</dbReference>
<evidence type="ECO:0000256" key="7">
    <source>
        <dbReference type="PROSITE-ProRule" id="PRU10007"/>
    </source>
</evidence>
<name>A0A834TCE1_9FABA</name>
<dbReference type="EC" id="1.2.1.3" evidence="4"/>
<dbReference type="AlphaFoldDB" id="A0A834TCE1"/>
<dbReference type="InterPro" id="IPR029510">
    <property type="entry name" value="Ald_DH_CS_GLU"/>
</dbReference>
<comment type="similarity">
    <text evidence="1 8">Belongs to the aldehyde dehydrogenase family.</text>
</comment>
<protein>
    <recommendedName>
        <fullName evidence="4">aldehyde dehydrogenase (NAD(+))</fullName>
        <ecNumber evidence="4">1.2.1.3</ecNumber>
    </recommendedName>
</protein>
<dbReference type="PANTHER" id="PTHR11699">
    <property type="entry name" value="ALDEHYDE DEHYDROGENASE-RELATED"/>
    <property type="match status" value="1"/>
</dbReference>
<feature type="transmembrane region" description="Helical" evidence="9">
    <location>
        <begin position="186"/>
        <end position="203"/>
    </location>
</feature>
<evidence type="ECO:0000256" key="1">
    <source>
        <dbReference type="ARBA" id="ARBA00009986"/>
    </source>
</evidence>
<dbReference type="InterPro" id="IPR016162">
    <property type="entry name" value="Ald_DH_N"/>
</dbReference>
<dbReference type="InterPro" id="IPR016163">
    <property type="entry name" value="Ald_DH_C"/>
</dbReference>
<feature type="domain" description="Aldehyde dehydrogenase" evidence="10">
    <location>
        <begin position="440"/>
        <end position="902"/>
    </location>
</feature>
<evidence type="ECO:0000256" key="5">
    <source>
        <dbReference type="ARBA" id="ARBA00049194"/>
    </source>
</evidence>
<dbReference type="GO" id="GO:0004029">
    <property type="term" value="F:aldehyde dehydrogenase (NAD+) activity"/>
    <property type="evidence" value="ECO:0007669"/>
    <property type="project" value="UniProtKB-EC"/>
</dbReference>